<evidence type="ECO:0000313" key="2">
    <source>
        <dbReference type="EMBL" id="KAK3278863.1"/>
    </source>
</evidence>
<accession>A0AAE0GIX8</accession>
<dbReference type="InterPro" id="IPR011256">
    <property type="entry name" value="Reg_factor_effector_dom_sf"/>
</dbReference>
<dbReference type="PANTHER" id="PTHR11220">
    <property type="entry name" value="HEME-BINDING PROTEIN-RELATED"/>
    <property type="match status" value="1"/>
</dbReference>
<evidence type="ECO:0000313" key="3">
    <source>
        <dbReference type="Proteomes" id="UP001190700"/>
    </source>
</evidence>
<dbReference type="EMBL" id="LGRX02005249">
    <property type="protein sequence ID" value="KAK3278863.1"/>
    <property type="molecule type" value="Genomic_DNA"/>
</dbReference>
<dbReference type="SUPFAM" id="SSF55136">
    <property type="entry name" value="Probable bacterial effector-binding domain"/>
    <property type="match status" value="1"/>
</dbReference>
<gene>
    <name evidence="2" type="ORF">CYMTET_13227</name>
</gene>
<evidence type="ECO:0008006" key="4">
    <source>
        <dbReference type="Google" id="ProtNLM"/>
    </source>
</evidence>
<sequence>MGGVFGKISVEVPRYEVLARKAGYELRKYPSLLLVDTPTRALVSGDNSFRKLAKFIGVFGSPENKESESISMTAPVITTPSAANDSAFTMGFVLPSKFESVERVPTPTDPSVCIKSTNWGTLACATFSGWASESDVNHQEDVLKKLLLQDGYTVTGRTLFARYNPPWTLGPLRKNEVLIPVAEPVVSPQSD</sequence>
<evidence type="ECO:0000256" key="1">
    <source>
        <dbReference type="ARBA" id="ARBA00009817"/>
    </source>
</evidence>
<comment type="caution">
    <text evidence="2">The sequence shown here is derived from an EMBL/GenBank/DDBJ whole genome shotgun (WGS) entry which is preliminary data.</text>
</comment>
<dbReference type="Pfam" id="PF04832">
    <property type="entry name" value="SOUL"/>
    <property type="match status" value="1"/>
</dbReference>
<keyword evidence="3" id="KW-1185">Reference proteome</keyword>
<dbReference type="Gene3D" id="3.20.80.10">
    <property type="entry name" value="Regulatory factor, effector binding domain"/>
    <property type="match status" value="1"/>
</dbReference>
<name>A0AAE0GIX8_9CHLO</name>
<dbReference type="Proteomes" id="UP001190700">
    <property type="component" value="Unassembled WGS sequence"/>
</dbReference>
<reference evidence="2 3" key="1">
    <citation type="journal article" date="2015" name="Genome Biol. Evol.">
        <title>Comparative Genomics of a Bacterivorous Green Alga Reveals Evolutionary Causalities and Consequences of Phago-Mixotrophic Mode of Nutrition.</title>
        <authorList>
            <person name="Burns J.A."/>
            <person name="Paasch A."/>
            <person name="Narechania A."/>
            <person name="Kim E."/>
        </authorList>
    </citation>
    <scope>NUCLEOTIDE SEQUENCE [LARGE SCALE GENOMIC DNA]</scope>
    <source>
        <strain evidence="2 3">PLY_AMNH</strain>
    </source>
</reference>
<dbReference type="PANTHER" id="PTHR11220:SF58">
    <property type="entry name" value="SOUL HEME-BINDING FAMILY PROTEIN"/>
    <property type="match status" value="1"/>
</dbReference>
<comment type="similarity">
    <text evidence="1">Belongs to the HEBP family.</text>
</comment>
<proteinExistence type="inferred from homology"/>
<organism evidence="2 3">
    <name type="scientific">Cymbomonas tetramitiformis</name>
    <dbReference type="NCBI Taxonomy" id="36881"/>
    <lineage>
        <taxon>Eukaryota</taxon>
        <taxon>Viridiplantae</taxon>
        <taxon>Chlorophyta</taxon>
        <taxon>Pyramimonadophyceae</taxon>
        <taxon>Pyramimonadales</taxon>
        <taxon>Pyramimonadaceae</taxon>
        <taxon>Cymbomonas</taxon>
    </lineage>
</organism>
<protein>
    <recommendedName>
        <fullName evidence="4">SOUL heme-binding protein</fullName>
    </recommendedName>
</protein>
<dbReference type="AlphaFoldDB" id="A0AAE0GIX8"/>
<dbReference type="InterPro" id="IPR006917">
    <property type="entry name" value="SOUL_heme-bd"/>
</dbReference>